<protein>
    <submittedName>
        <fullName evidence="1">Uncharacterized protein</fullName>
    </submittedName>
</protein>
<dbReference type="Proteomes" id="UP000325440">
    <property type="component" value="Unassembled WGS sequence"/>
</dbReference>
<evidence type="ECO:0000313" key="2">
    <source>
        <dbReference type="Proteomes" id="UP000325440"/>
    </source>
</evidence>
<accession>A0A5E4M6Y7</accession>
<evidence type="ECO:0000313" key="1">
    <source>
        <dbReference type="EMBL" id="VVC26157.1"/>
    </source>
</evidence>
<name>A0A5E4M6Y7_9HEMI</name>
<organism evidence="1 2">
    <name type="scientific">Cinara cedri</name>
    <dbReference type="NCBI Taxonomy" id="506608"/>
    <lineage>
        <taxon>Eukaryota</taxon>
        <taxon>Metazoa</taxon>
        <taxon>Ecdysozoa</taxon>
        <taxon>Arthropoda</taxon>
        <taxon>Hexapoda</taxon>
        <taxon>Insecta</taxon>
        <taxon>Pterygota</taxon>
        <taxon>Neoptera</taxon>
        <taxon>Paraneoptera</taxon>
        <taxon>Hemiptera</taxon>
        <taxon>Sternorrhyncha</taxon>
        <taxon>Aphidomorpha</taxon>
        <taxon>Aphidoidea</taxon>
        <taxon>Aphididae</taxon>
        <taxon>Lachninae</taxon>
        <taxon>Cinara</taxon>
    </lineage>
</organism>
<dbReference type="AlphaFoldDB" id="A0A5E4M6Y7"/>
<proteinExistence type="predicted"/>
<reference evidence="1 2" key="1">
    <citation type="submission" date="2019-08" db="EMBL/GenBank/DDBJ databases">
        <authorList>
            <person name="Alioto T."/>
            <person name="Alioto T."/>
            <person name="Gomez Garrido J."/>
        </authorList>
    </citation>
    <scope>NUCLEOTIDE SEQUENCE [LARGE SCALE GENOMIC DNA]</scope>
</reference>
<sequence>MRGEDVSCRDVSGFQTRDASGVSINQAKCAFNKKKNLFTSRSIDITIRKDLIKTYVWSVVLCSSETWTVAKAEENRLLAFEAWCWRRTQGISWREHMTNDEVFAKAKERKMFHEKFEEKKNQINIIAIYPAKIIKPGVKPTFDSGNIEPHFFCNSELGTRYWLRVTLSEHCVQRPNLIGQNRSNIVN</sequence>
<keyword evidence="2" id="KW-1185">Reference proteome</keyword>
<gene>
    <name evidence="1" type="ORF">CINCED_3A007725</name>
</gene>
<dbReference type="EMBL" id="CABPRJ010000026">
    <property type="protein sequence ID" value="VVC26157.1"/>
    <property type="molecule type" value="Genomic_DNA"/>
</dbReference>